<dbReference type="Proteomes" id="UP000269945">
    <property type="component" value="Unassembled WGS sequence"/>
</dbReference>
<evidence type="ECO:0000313" key="1">
    <source>
        <dbReference type="EMBL" id="VCX39554.1"/>
    </source>
</evidence>
<dbReference type="AlphaFoldDB" id="A0A9X9Q8S8"/>
<keyword evidence="2" id="KW-1185">Reference proteome</keyword>
<comment type="caution">
    <text evidence="1">The sequence shown here is derived from an EMBL/GenBank/DDBJ whole genome shotgun (WGS) entry which is preliminary data.</text>
</comment>
<proteinExistence type="predicted"/>
<organism evidence="1 2">
    <name type="scientific">Gulo gulo</name>
    <name type="common">Wolverine</name>
    <name type="synonym">Gluton</name>
    <dbReference type="NCBI Taxonomy" id="48420"/>
    <lineage>
        <taxon>Eukaryota</taxon>
        <taxon>Metazoa</taxon>
        <taxon>Chordata</taxon>
        <taxon>Craniata</taxon>
        <taxon>Vertebrata</taxon>
        <taxon>Euteleostomi</taxon>
        <taxon>Mammalia</taxon>
        <taxon>Eutheria</taxon>
        <taxon>Laurasiatheria</taxon>
        <taxon>Carnivora</taxon>
        <taxon>Caniformia</taxon>
        <taxon>Musteloidea</taxon>
        <taxon>Mustelidae</taxon>
        <taxon>Guloninae</taxon>
        <taxon>Gulo</taxon>
    </lineage>
</organism>
<name>A0A9X9Q8S8_GULGU</name>
<protein>
    <submittedName>
        <fullName evidence="1">Uncharacterized protein</fullName>
    </submittedName>
</protein>
<dbReference type="EMBL" id="CYRY02044554">
    <property type="protein sequence ID" value="VCX39554.1"/>
    <property type="molecule type" value="Genomic_DNA"/>
</dbReference>
<reference evidence="1 2" key="1">
    <citation type="submission" date="2018-10" db="EMBL/GenBank/DDBJ databases">
        <authorList>
            <person name="Ekblom R."/>
            <person name="Jareborg N."/>
        </authorList>
    </citation>
    <scope>NUCLEOTIDE SEQUENCE [LARGE SCALE GENOMIC DNA]</scope>
    <source>
        <tissue evidence="1">Muscle</tissue>
    </source>
</reference>
<gene>
    <name evidence="1" type="ORF">BN2614_LOCUS1</name>
</gene>
<accession>A0A9X9Q8S8</accession>
<evidence type="ECO:0000313" key="2">
    <source>
        <dbReference type="Proteomes" id="UP000269945"/>
    </source>
</evidence>
<sequence>SHIYSKGALQISPLFKWWQLQYIPRSLEAWNTSVSMSFREW</sequence>
<feature type="non-terminal residue" evidence="1">
    <location>
        <position position="1"/>
    </location>
</feature>